<dbReference type="PANTHER" id="PTHR45729">
    <property type="entry name" value="RABPHILIN, ISOFORM A"/>
    <property type="match status" value="1"/>
</dbReference>
<evidence type="ECO:0000259" key="5">
    <source>
        <dbReference type="PROSITE" id="PS50178"/>
    </source>
</evidence>
<evidence type="ECO:0000256" key="4">
    <source>
        <dbReference type="PROSITE-ProRule" id="PRU00091"/>
    </source>
</evidence>
<dbReference type="GO" id="GO:0006886">
    <property type="term" value="P:intracellular protein transport"/>
    <property type="evidence" value="ECO:0007669"/>
    <property type="project" value="InterPro"/>
</dbReference>
<evidence type="ECO:0000256" key="1">
    <source>
        <dbReference type="ARBA" id="ARBA00022723"/>
    </source>
</evidence>
<feature type="domain" description="RabBD" evidence="6">
    <location>
        <begin position="48"/>
        <end position="164"/>
    </location>
</feature>
<dbReference type="Pfam" id="PF02318">
    <property type="entry name" value="FYVE_2"/>
    <property type="match status" value="1"/>
</dbReference>
<evidence type="ECO:0000256" key="3">
    <source>
        <dbReference type="ARBA" id="ARBA00022833"/>
    </source>
</evidence>
<feature type="domain" description="FYVE-type" evidence="5">
    <location>
        <begin position="96"/>
        <end position="152"/>
    </location>
</feature>
<dbReference type="PROSITE" id="PS50916">
    <property type="entry name" value="RABBD"/>
    <property type="match status" value="1"/>
</dbReference>
<dbReference type="InterPro" id="IPR013083">
    <property type="entry name" value="Znf_RING/FYVE/PHD"/>
</dbReference>
<dbReference type="EMBL" id="CAJOBD010000658">
    <property type="protein sequence ID" value="CAF3702350.1"/>
    <property type="molecule type" value="Genomic_DNA"/>
</dbReference>
<comment type="caution">
    <text evidence="7">The sequence shown here is derived from an EMBL/GenBank/DDBJ whole genome shotgun (WGS) entry which is preliminary data.</text>
</comment>
<protein>
    <submittedName>
        <fullName evidence="7">Uncharacterized protein</fullName>
    </submittedName>
</protein>
<dbReference type="Gene3D" id="3.30.40.10">
    <property type="entry name" value="Zinc/RING finger domain, C3HC4 (zinc finger)"/>
    <property type="match status" value="1"/>
</dbReference>
<accession>A0A818URL0</accession>
<dbReference type="PANTHER" id="PTHR45729:SF6">
    <property type="entry name" value="RABPHILIN, ISOFORM A"/>
    <property type="match status" value="1"/>
</dbReference>
<evidence type="ECO:0000256" key="2">
    <source>
        <dbReference type="ARBA" id="ARBA00022771"/>
    </source>
</evidence>
<dbReference type="InterPro" id="IPR041282">
    <property type="entry name" value="FYVE_2"/>
</dbReference>
<dbReference type="InterPro" id="IPR017455">
    <property type="entry name" value="Znf_FYVE-rel"/>
</dbReference>
<organism evidence="7 8">
    <name type="scientific">Rotaria sordida</name>
    <dbReference type="NCBI Taxonomy" id="392033"/>
    <lineage>
        <taxon>Eukaryota</taxon>
        <taxon>Metazoa</taxon>
        <taxon>Spiralia</taxon>
        <taxon>Gnathifera</taxon>
        <taxon>Rotifera</taxon>
        <taxon>Eurotatoria</taxon>
        <taxon>Bdelloidea</taxon>
        <taxon>Philodinida</taxon>
        <taxon>Philodinidae</taxon>
        <taxon>Rotaria</taxon>
    </lineage>
</organism>
<dbReference type="InterPro" id="IPR011011">
    <property type="entry name" value="Znf_FYVE_PHD"/>
</dbReference>
<name>A0A818URL0_9BILA</name>
<reference evidence="7" key="1">
    <citation type="submission" date="2021-02" db="EMBL/GenBank/DDBJ databases">
        <authorList>
            <person name="Nowell W R."/>
        </authorList>
    </citation>
    <scope>NUCLEOTIDE SEQUENCE</scope>
</reference>
<evidence type="ECO:0000313" key="7">
    <source>
        <dbReference type="EMBL" id="CAF3702350.1"/>
    </source>
</evidence>
<dbReference type="InterPro" id="IPR043566">
    <property type="entry name" value="Rabphilin/DOC2/Noc2"/>
</dbReference>
<dbReference type="InterPro" id="IPR010911">
    <property type="entry name" value="Rab_BD"/>
</dbReference>
<keyword evidence="1" id="KW-0479">Metal-binding</keyword>
<evidence type="ECO:0000259" key="6">
    <source>
        <dbReference type="PROSITE" id="PS50916"/>
    </source>
</evidence>
<dbReference type="GO" id="GO:0008270">
    <property type="term" value="F:zinc ion binding"/>
    <property type="evidence" value="ECO:0007669"/>
    <property type="project" value="UniProtKB-KW"/>
</dbReference>
<dbReference type="Proteomes" id="UP000663836">
    <property type="component" value="Unassembled WGS sequence"/>
</dbReference>
<dbReference type="GO" id="GO:0031267">
    <property type="term" value="F:small GTPase binding"/>
    <property type="evidence" value="ECO:0007669"/>
    <property type="project" value="InterPro"/>
</dbReference>
<dbReference type="SUPFAM" id="SSF57903">
    <property type="entry name" value="FYVE/PHD zinc finger"/>
    <property type="match status" value="1"/>
</dbReference>
<keyword evidence="2 4" id="KW-0863">Zinc-finger</keyword>
<dbReference type="PROSITE" id="PS50178">
    <property type="entry name" value="ZF_FYVE"/>
    <property type="match status" value="1"/>
</dbReference>
<dbReference type="AlphaFoldDB" id="A0A818URL0"/>
<dbReference type="GO" id="GO:0006887">
    <property type="term" value="P:exocytosis"/>
    <property type="evidence" value="ECO:0007669"/>
    <property type="project" value="TreeGrafter"/>
</dbReference>
<evidence type="ECO:0000313" key="8">
    <source>
        <dbReference type="Proteomes" id="UP000663836"/>
    </source>
</evidence>
<sequence>MSMKESVNDRFVCPNDRQLELRSKINSGWSFRTNHLPSNYLFNKISQSVNNKSLTDEEIEEIEKVLKRAQRIEIVEEERIRKLIDNFDNIKKCATGNGSSQCVLCRDQYHLLNRSFNKCFHCHKSVCNKCSIKIDFNDKLLSLCKICSEYRQLWKKSGAWFYGILPRRSTIKSSSSLPSSEYIRKIISNNNNIQSQYQFQELNHNNYDKTVKRVHAQKSFIGLEWIV</sequence>
<gene>
    <name evidence="7" type="ORF">JBS370_LOCUS9592</name>
</gene>
<keyword evidence="3" id="KW-0862">Zinc</keyword>
<proteinExistence type="predicted"/>